<dbReference type="AlphaFoldDB" id="A0A3B1C3T2"/>
<keyword evidence="2" id="KW-0012">Acyltransferase</keyword>
<dbReference type="Pfam" id="PF00583">
    <property type="entry name" value="Acetyltransf_1"/>
    <property type="match status" value="1"/>
</dbReference>
<dbReference type="InterPro" id="IPR016181">
    <property type="entry name" value="Acyl_CoA_acyltransferase"/>
</dbReference>
<evidence type="ECO:0000256" key="1">
    <source>
        <dbReference type="ARBA" id="ARBA00022679"/>
    </source>
</evidence>
<sequence length="162" mass="18470">MNRILDIKGLGCLSFRKGTLDDLETVIDIDESLFPDGQSYDAETFFFYLMDHQTDVIIVELENKIVGFLIFRPQSHIAGCVVSIDVVKEFQSKGIGSALLEVAESLSLKMSHATMILQTPVDNSHTIHFYEKRSYKKTRRIHGYYQDGTGAWEMEKCLLKVE</sequence>
<proteinExistence type="predicted"/>
<feature type="domain" description="N-acetyltransferase" evidence="3">
    <location>
        <begin position="13"/>
        <end position="159"/>
    </location>
</feature>
<dbReference type="EMBL" id="UOGC01000085">
    <property type="protein sequence ID" value="VAX19253.1"/>
    <property type="molecule type" value="Genomic_DNA"/>
</dbReference>
<protein>
    <recommendedName>
        <fullName evidence="3">N-acetyltransferase domain-containing protein</fullName>
    </recommendedName>
</protein>
<organism evidence="4">
    <name type="scientific">hydrothermal vent metagenome</name>
    <dbReference type="NCBI Taxonomy" id="652676"/>
    <lineage>
        <taxon>unclassified sequences</taxon>
        <taxon>metagenomes</taxon>
        <taxon>ecological metagenomes</taxon>
    </lineage>
</organism>
<dbReference type="SUPFAM" id="SSF55729">
    <property type="entry name" value="Acyl-CoA N-acyltransferases (Nat)"/>
    <property type="match status" value="1"/>
</dbReference>
<evidence type="ECO:0000256" key="2">
    <source>
        <dbReference type="ARBA" id="ARBA00023315"/>
    </source>
</evidence>
<gene>
    <name evidence="4" type="ORF">MNBD_NITROSPINAE01-1729</name>
</gene>
<evidence type="ECO:0000259" key="3">
    <source>
        <dbReference type="PROSITE" id="PS51186"/>
    </source>
</evidence>
<dbReference type="InterPro" id="IPR000182">
    <property type="entry name" value="GNAT_dom"/>
</dbReference>
<keyword evidence="1" id="KW-0808">Transferase</keyword>
<name>A0A3B1C3T2_9ZZZZ</name>
<dbReference type="PANTHER" id="PTHR42919">
    <property type="entry name" value="N-ALPHA-ACETYLTRANSFERASE"/>
    <property type="match status" value="1"/>
</dbReference>
<dbReference type="GO" id="GO:0016747">
    <property type="term" value="F:acyltransferase activity, transferring groups other than amino-acyl groups"/>
    <property type="evidence" value="ECO:0007669"/>
    <property type="project" value="InterPro"/>
</dbReference>
<reference evidence="4" key="1">
    <citation type="submission" date="2018-06" db="EMBL/GenBank/DDBJ databases">
        <authorList>
            <person name="Zhirakovskaya E."/>
        </authorList>
    </citation>
    <scope>NUCLEOTIDE SEQUENCE</scope>
</reference>
<dbReference type="PROSITE" id="PS51186">
    <property type="entry name" value="GNAT"/>
    <property type="match status" value="1"/>
</dbReference>
<dbReference type="CDD" id="cd04301">
    <property type="entry name" value="NAT_SF"/>
    <property type="match status" value="1"/>
</dbReference>
<dbReference type="InterPro" id="IPR051556">
    <property type="entry name" value="N-term/lysine_N-AcTrnsfr"/>
</dbReference>
<dbReference type="PANTHER" id="PTHR42919:SF8">
    <property type="entry name" value="N-ALPHA-ACETYLTRANSFERASE 50"/>
    <property type="match status" value="1"/>
</dbReference>
<dbReference type="Gene3D" id="3.40.630.30">
    <property type="match status" value="1"/>
</dbReference>
<accession>A0A3B1C3T2</accession>
<evidence type="ECO:0000313" key="4">
    <source>
        <dbReference type="EMBL" id="VAX19253.1"/>
    </source>
</evidence>